<dbReference type="EMBL" id="JMQM01000001">
    <property type="protein sequence ID" value="KFB10779.1"/>
    <property type="molecule type" value="Genomic_DNA"/>
</dbReference>
<sequence length="169" mass="19167">MFTFGKALTIGIASLSCIVLTAYVIKTDGKLQSAKDQVLVSDDSYDDLEREWFTYGSEPDVSEAGCEVRKFDASEHLADYPFKNAWDRSSGELLLRNLYHKKRWSGIADAGECTCDLYNPDVDSVVAEALDLLDNNDSRDWTGIYRKISREELELQRKHKKQCRDSGVI</sequence>
<dbReference type="RefSeq" id="WP_036482012.1">
    <property type="nucleotide sequence ID" value="NZ_JMQM01000001.1"/>
</dbReference>
<reference evidence="2 3" key="1">
    <citation type="submission" date="2014-05" db="EMBL/GenBank/DDBJ databases">
        <title>Draft Genome Sequence of Nitratireductor basaltis Strain UMTGB225, A Marine Bacterium Isolated from Green Barrel Tunicate.</title>
        <authorList>
            <person name="Gan H.Y."/>
        </authorList>
    </citation>
    <scope>NUCLEOTIDE SEQUENCE [LARGE SCALE GENOMIC DNA]</scope>
    <source>
        <strain evidence="2 3">UMTGB225</strain>
    </source>
</reference>
<dbReference type="Proteomes" id="UP000053675">
    <property type="component" value="Unassembled WGS sequence"/>
</dbReference>
<keyword evidence="1" id="KW-1133">Transmembrane helix</keyword>
<name>A0A084UCU3_9HYPH</name>
<feature type="transmembrane region" description="Helical" evidence="1">
    <location>
        <begin position="6"/>
        <end position="25"/>
    </location>
</feature>
<accession>A0A084UCU3</accession>
<dbReference type="AlphaFoldDB" id="A0A084UCU3"/>
<protein>
    <submittedName>
        <fullName evidence="2">Uncharacterized protein</fullName>
    </submittedName>
</protein>
<gene>
    <name evidence="2" type="ORF">EL18_01819</name>
</gene>
<keyword evidence="3" id="KW-1185">Reference proteome</keyword>
<organism evidence="2 3">
    <name type="scientific">Nitratireductor basaltis</name>
    <dbReference type="NCBI Taxonomy" id="472175"/>
    <lineage>
        <taxon>Bacteria</taxon>
        <taxon>Pseudomonadati</taxon>
        <taxon>Pseudomonadota</taxon>
        <taxon>Alphaproteobacteria</taxon>
        <taxon>Hyphomicrobiales</taxon>
        <taxon>Phyllobacteriaceae</taxon>
        <taxon>Nitratireductor</taxon>
    </lineage>
</organism>
<evidence type="ECO:0000256" key="1">
    <source>
        <dbReference type="SAM" id="Phobius"/>
    </source>
</evidence>
<evidence type="ECO:0000313" key="2">
    <source>
        <dbReference type="EMBL" id="KFB10779.1"/>
    </source>
</evidence>
<evidence type="ECO:0000313" key="3">
    <source>
        <dbReference type="Proteomes" id="UP000053675"/>
    </source>
</evidence>
<dbReference type="PROSITE" id="PS51257">
    <property type="entry name" value="PROKAR_LIPOPROTEIN"/>
    <property type="match status" value="1"/>
</dbReference>
<proteinExistence type="predicted"/>
<comment type="caution">
    <text evidence="2">The sequence shown here is derived from an EMBL/GenBank/DDBJ whole genome shotgun (WGS) entry which is preliminary data.</text>
</comment>
<keyword evidence="1" id="KW-0812">Transmembrane</keyword>
<keyword evidence="1" id="KW-0472">Membrane</keyword>